<evidence type="ECO:0000256" key="1">
    <source>
        <dbReference type="SAM" id="Phobius"/>
    </source>
</evidence>
<proteinExistence type="predicted"/>
<organism evidence="2 3">
    <name type="scientific">Streptomyces echinatus</name>
    <dbReference type="NCBI Taxonomy" id="67293"/>
    <lineage>
        <taxon>Bacteria</taxon>
        <taxon>Bacillati</taxon>
        <taxon>Actinomycetota</taxon>
        <taxon>Actinomycetes</taxon>
        <taxon>Kitasatosporales</taxon>
        <taxon>Streptomycetaceae</taxon>
        <taxon>Streptomyces</taxon>
    </lineage>
</organism>
<name>A0A7W9Q2J3_9ACTN</name>
<gene>
    <name evidence="2" type="ORF">FHS34_007875</name>
</gene>
<reference evidence="2 3" key="1">
    <citation type="submission" date="2020-08" db="EMBL/GenBank/DDBJ databases">
        <title>Genomic Encyclopedia of Type Strains, Phase III (KMG-III): the genomes of soil and plant-associated and newly described type strains.</title>
        <authorList>
            <person name="Whitman W."/>
        </authorList>
    </citation>
    <scope>NUCLEOTIDE SEQUENCE [LARGE SCALE GENOMIC DNA]</scope>
    <source>
        <strain evidence="2 3">CECT 3313</strain>
    </source>
</reference>
<comment type="caution">
    <text evidence="2">The sequence shown here is derived from an EMBL/GenBank/DDBJ whole genome shotgun (WGS) entry which is preliminary data.</text>
</comment>
<dbReference type="Proteomes" id="UP000585836">
    <property type="component" value="Unassembled WGS sequence"/>
</dbReference>
<feature type="transmembrane region" description="Helical" evidence="1">
    <location>
        <begin position="12"/>
        <end position="36"/>
    </location>
</feature>
<keyword evidence="3" id="KW-1185">Reference proteome</keyword>
<protein>
    <submittedName>
        <fullName evidence="2">Uncharacterized protein</fullName>
    </submittedName>
</protein>
<accession>A0A7W9Q2J3</accession>
<dbReference type="EMBL" id="JACHJK010000024">
    <property type="protein sequence ID" value="MBB5932365.1"/>
    <property type="molecule type" value="Genomic_DNA"/>
</dbReference>
<keyword evidence="1" id="KW-1133">Transmembrane helix</keyword>
<dbReference type="RefSeq" id="WP_263978465.1">
    <property type="nucleotide sequence ID" value="NZ_BAAAWF010000040.1"/>
</dbReference>
<sequence length="44" mass="4682">MDLDRLQHVSLWWVVPAAVVIGAIGGALGAAGRCIADWARGRRP</sequence>
<dbReference type="AlphaFoldDB" id="A0A7W9Q2J3"/>
<evidence type="ECO:0000313" key="3">
    <source>
        <dbReference type="Proteomes" id="UP000585836"/>
    </source>
</evidence>
<evidence type="ECO:0000313" key="2">
    <source>
        <dbReference type="EMBL" id="MBB5932365.1"/>
    </source>
</evidence>
<keyword evidence="1" id="KW-0812">Transmembrane</keyword>
<keyword evidence="1" id="KW-0472">Membrane</keyword>